<reference evidence="2" key="1">
    <citation type="journal article" date="2015" name="Nat. Genet.">
        <title>The genome and transcriptome of the zoonotic hookworm Ancylostoma ceylanicum identify infection-specific gene families.</title>
        <authorList>
            <person name="Schwarz E.M."/>
            <person name="Hu Y."/>
            <person name="Antoshechkin I."/>
            <person name="Miller M.M."/>
            <person name="Sternberg P.W."/>
            <person name="Aroian R.V."/>
        </authorList>
    </citation>
    <scope>NUCLEOTIDE SEQUENCE</scope>
    <source>
        <strain evidence="2">HY135</strain>
    </source>
</reference>
<evidence type="ECO:0000313" key="2">
    <source>
        <dbReference type="Proteomes" id="UP000024635"/>
    </source>
</evidence>
<dbReference type="STRING" id="53326.A0A016UT07"/>
<dbReference type="PANTHER" id="PTHR21662:SF5">
    <property type="entry name" value="RECEPTOR L-DOMAIN DOMAIN-CONTAINING PROTEIN"/>
    <property type="match status" value="1"/>
</dbReference>
<dbReference type="SUPFAM" id="SSF52058">
    <property type="entry name" value="L domain-like"/>
    <property type="match status" value="1"/>
</dbReference>
<comment type="caution">
    <text evidence="1">The sequence shown here is derived from an EMBL/GenBank/DDBJ whole genome shotgun (WGS) entry which is preliminary data.</text>
</comment>
<accession>A0A016UT07</accession>
<keyword evidence="2" id="KW-1185">Reference proteome</keyword>
<evidence type="ECO:0000313" key="1">
    <source>
        <dbReference type="EMBL" id="EYC18051.1"/>
    </source>
</evidence>
<gene>
    <name evidence="1" type="primary">Acey_s0028.g1655</name>
    <name evidence="1" type="ORF">Y032_0028g1655</name>
</gene>
<dbReference type="Proteomes" id="UP000024635">
    <property type="component" value="Unassembled WGS sequence"/>
</dbReference>
<organism evidence="1 2">
    <name type="scientific">Ancylostoma ceylanicum</name>
    <dbReference type="NCBI Taxonomy" id="53326"/>
    <lineage>
        <taxon>Eukaryota</taxon>
        <taxon>Metazoa</taxon>
        <taxon>Ecdysozoa</taxon>
        <taxon>Nematoda</taxon>
        <taxon>Chromadorea</taxon>
        <taxon>Rhabditida</taxon>
        <taxon>Rhabditina</taxon>
        <taxon>Rhabditomorpha</taxon>
        <taxon>Strongyloidea</taxon>
        <taxon>Ancylostomatidae</taxon>
        <taxon>Ancylostomatinae</taxon>
        <taxon>Ancylostoma</taxon>
    </lineage>
</organism>
<protein>
    <recommendedName>
        <fullName evidence="3">Receptor L-domain domain-containing protein</fullName>
    </recommendedName>
</protein>
<sequence length="2473" mass="278678">MMTLTIGTEMLTYHMNTILLTKDGTDDNEGPHPLCGFCRRTCSGRNQRSSKMQVINRLVTCLVVLLCNKAAAISDDECANYHELRSLSDYGTFVEDCAGKKVLGFEAGVSNKFYASKLTQEEFNGLFANAVKVSFFIYVENTKFVELKMPKLQELVGGLSIRNNQRLKTFHINRGHKFGRTVNGPTTVTVDGNPVLNQQSYAELRYLCDYCDIFEYTKCSALDPVQPAFYAELVSKCAGERIIKQKPGARFYLKANKMTLDQFTALFAQATHVELCINFQDMQWKQIVFPKLVRLIPCGYGDPSLNIVHNLYLTAINLPVYHSEGFGRLNSMTNVVLRNNFVLPPAVLQSLKSHCRFCKLQQYKECDDLRSSSTKNATEFVDMCGGKRIFKPRKGQILILDISYLTQELIDELFMDVTYIEMCITLRSSQIRNLRMPHLREMHSCQKGRPAFIIEGNALLEFIELSPQFKFSIDEYLFVILNNPRLRQDIYIIFEQCKGCVVEYRTRCGLERGGYDSPGELLANCAGKRKIVFKYEITVNEFQFQQLCSRAVHMKMCFNIVNTNFREIRCPSLRYIEPCQPGKQVFKIIGNPLLTIIDIPITVIYPPKEKILIVKKNQRVPAKTITKLKQICPICEIEGYFSKCSGLGPITDVMAFVKMCTGQPFIDGREGVILEVDLSKLTEAQINALFAEVVEMKISITIRGSSIKHLRFPKLTKWTSGARGKPALTLVYNFELISVEFPMCRGGCISGAVIQYNPRLPKTIIDLILSWCSNCLVELYVPSCGLGVGGFSSEDFVRACAGKPFIKPEGVVVVIDSTRVSEAEFNAFCSKAVFMEVCIRIIDSNWRSIRCPHLKEIRPCAVGRPVFEIVDNQHLQILDIPLTVVFLPEVRAFVIRGNPLLPGEWLRKMRMQCPRCSIEEATGCGLAPSEYTDKQLVKACAGKTIIRPARGFFLTVTSMKVTEEELNRMCSQAVYMEICITITRSAFRSLRCPKLQQLKPCLPGQPAITIVDNPFFEILEFPTTVKYPRGALIIEIRMNPSLPPNILQKYKPWCPGCTIVQDYVCGITKPNFSTKELVAACAGKRYIKPAKGVIVVVKSSDVTEQELNMLCSKVEYMEICIEITNSQFRSLRCPHLKELRPCAPNRPAIKIVNNRYFHVLVIPPNVRYPPNVLIIEFRKNPMIDITIIEFLRKWCPGCVLTPDYACGIEKKSFTMKELVLACAGWEFIRPPPGVQIIITSDMVTEDELNRMCAKAVYMEVCIEIKNSKFKSLRCPHLKQLKSCKPGRPAITIEYNAYFDLLFIPPNVKYPPGELIIIVKRTPRLQIGNIHQLQRWCPHCSISPDYVCGISSPRFTMQQLVAACAGQKHIVPAPGVVIVVKSSSVTEEQMNAMCSKVEVMQICIEITRSMYRSLRCPHLKELRPCQPGRPAITIVDNPHFVILELPTVIVFPKGTLIIELRGNPMLSIEIILRIKKWCPECVVAGDYACGLNKPNPSTAELMAACVGRTVVVPVPKYQIVIHSRDFTEDQFNAFCSKVQIMEACITIERSKFKRLRCPHLKELRPCQKGKPALTIVENFYLEVLVIPSVIKVPAGELIFVIRDNPRISLEILLQLKRLCPGCSISLDTDCGLTRPANMQQLAAACANKLVIKPSKGHIIEFHSKYVSEAEMNAICAKVVYMEACITISASKFRRFRCPNLRELRPCAPGRAAITVVDNEYLVEFFIPIEVLVFPRGAIILEFGGNLQLSVDILEKYKKYCRGGCRFPNRNACVLQRRTYSDKELVRTCAGKSIIKPQPGFVLTVSSQHVTEAELNALCSKAIYMEICMVIKASHFKRLRCPMLKELKPCRPGQPAITIVNNLQFVEIQLLPSIRYPHGTLIFEVTGNPRLSITIIELLKKICPHCHITPDYDCGLKRPFTIGQLVSACAGKAVIRPKPGYHIEIHSKDTTEAELNAFCSQVIYLKACITIDASTFRSFKCPHLRELKPCQPGRPAIVVTNNAYLTILEIPVTVIIPTGVTIFKIYGNPLLSIEIIERFRRICPMCRFPVDNACKLEARVYSDKELVKICAGTTKIKPAKGYFLTVSSKHVTEAELNALCSKVTYMEICITITESHFKSLRCPHLKELRPCKPGRPAITIIRNFEFSILEIPSSIIVPKGVLIFEIAENPRLSVKIITILKTICPLCRITANVACDLEGRKYTDKELVRACAGKTIIKPAPGWILVLSSTQTTEEEMNALCSKAIYMEICLEITNSQFKQLRCPHLKELRPCQPGRPAIKIVNNLYFELLEIPFTVVYPRGELILEIHEVPRMPTALIKRLQAFCKSCKITANLGCGLTKRNYSDAEMVAACAGKTIIKPAEGYMLVMSSDTVSEAEMNAVCAKAVYMEICIIIRNSKFRSLKCPHLRELKSCKPGTPAIRILGNPMLTEVSISKTLLYRIGTKTLEIRGNPRLSRKSIKALNKLCPECIIRRQP</sequence>
<evidence type="ECO:0008006" key="3">
    <source>
        <dbReference type="Google" id="ProtNLM"/>
    </source>
</evidence>
<dbReference type="PANTHER" id="PTHR21662">
    <property type="entry name" value="RECEPTOR PROTEIN-TYROSINE KINASE"/>
    <property type="match status" value="1"/>
</dbReference>
<proteinExistence type="predicted"/>
<name>A0A016UT07_9BILA</name>
<dbReference type="EMBL" id="JARK01001364">
    <property type="protein sequence ID" value="EYC18051.1"/>
    <property type="molecule type" value="Genomic_DNA"/>
</dbReference>
<dbReference type="OrthoDB" id="5868264at2759"/>
<dbReference type="InterPro" id="IPR053079">
    <property type="entry name" value="SPS2_domain"/>
</dbReference>